<evidence type="ECO:0000313" key="2">
    <source>
        <dbReference type="Proteomes" id="UP000187941"/>
    </source>
</evidence>
<dbReference type="RefSeq" id="WP_077131534.1">
    <property type="nucleotide sequence ID" value="NZ_CP014263.1"/>
</dbReference>
<dbReference type="STRING" id="1178516.AWR27_12695"/>
<accession>A0A1P9WXM5</accession>
<sequence length="138" mass="15250">MKKLFGLCVGAALLTGCQTKNPVAPSGIVGGCAVCGTWTYDSFEQRTPNQYVTIYRRTNEFTNAAGLRFLNTGQFLERANAGWCGTPPIAYADYPDQWRTEGDSLAIDGQFWGGSQRSKIAVLSVDDTRLIIQRVYKR</sequence>
<protein>
    <recommendedName>
        <fullName evidence="3">Lipocalin-like domain-containing protein</fullName>
    </recommendedName>
</protein>
<evidence type="ECO:0000313" key="1">
    <source>
        <dbReference type="EMBL" id="AQG80109.1"/>
    </source>
</evidence>
<organism evidence="1 2">
    <name type="scientific">Spirosoma montaniterrae</name>
    <dbReference type="NCBI Taxonomy" id="1178516"/>
    <lineage>
        <taxon>Bacteria</taxon>
        <taxon>Pseudomonadati</taxon>
        <taxon>Bacteroidota</taxon>
        <taxon>Cytophagia</taxon>
        <taxon>Cytophagales</taxon>
        <taxon>Cytophagaceae</taxon>
        <taxon>Spirosoma</taxon>
    </lineage>
</organism>
<dbReference type="Proteomes" id="UP000187941">
    <property type="component" value="Chromosome"/>
</dbReference>
<dbReference type="OrthoDB" id="5526158at2"/>
<gene>
    <name evidence="1" type="ORF">AWR27_12695</name>
</gene>
<dbReference type="EMBL" id="CP014263">
    <property type="protein sequence ID" value="AQG80109.1"/>
    <property type="molecule type" value="Genomic_DNA"/>
</dbReference>
<dbReference type="PROSITE" id="PS51257">
    <property type="entry name" value="PROKAR_LIPOPROTEIN"/>
    <property type="match status" value="1"/>
</dbReference>
<dbReference type="KEGG" id="smon:AWR27_12695"/>
<reference evidence="1 2" key="1">
    <citation type="submission" date="2016-01" db="EMBL/GenBank/DDBJ databases">
        <authorList>
            <person name="Oliw E.H."/>
        </authorList>
    </citation>
    <scope>NUCLEOTIDE SEQUENCE [LARGE SCALE GENOMIC DNA]</scope>
    <source>
        <strain evidence="1 2">DY10</strain>
    </source>
</reference>
<dbReference type="AlphaFoldDB" id="A0A1P9WXM5"/>
<keyword evidence="2" id="KW-1185">Reference proteome</keyword>
<name>A0A1P9WXM5_9BACT</name>
<proteinExistence type="predicted"/>
<evidence type="ECO:0008006" key="3">
    <source>
        <dbReference type="Google" id="ProtNLM"/>
    </source>
</evidence>